<dbReference type="EMBL" id="MN740041">
    <property type="protein sequence ID" value="QHT85347.1"/>
    <property type="molecule type" value="Genomic_DNA"/>
</dbReference>
<dbReference type="AlphaFoldDB" id="A0A6C0HYW2"/>
<evidence type="ECO:0000313" key="1">
    <source>
        <dbReference type="EMBL" id="QHT85347.1"/>
    </source>
</evidence>
<accession>A0A6C0HYW2</accession>
<sequence>MKVVEADSGPYIQKFTSEEVTCLTRRVMGIVEVQNVVYTKVRVSEAGYMHRCMGKIKKILRSVHDLRDVRIYIQAFDPLNEIHEWILAVGDLVKHLFRLPLDYKRAIFICIRQKHRILFLGQI</sequence>
<reference evidence="1" key="1">
    <citation type="journal article" date="2020" name="Nature">
        <title>Giant virus diversity and host interactions through global metagenomics.</title>
        <authorList>
            <person name="Schulz F."/>
            <person name="Roux S."/>
            <person name="Paez-Espino D."/>
            <person name="Jungbluth S."/>
            <person name="Walsh D.A."/>
            <person name="Denef V.J."/>
            <person name="McMahon K.D."/>
            <person name="Konstantinidis K.T."/>
            <person name="Eloe-Fadrosh E.A."/>
            <person name="Kyrpides N.C."/>
            <person name="Woyke T."/>
        </authorList>
    </citation>
    <scope>NUCLEOTIDE SEQUENCE</scope>
    <source>
        <strain evidence="1">GVMAG-M-3300023184-17</strain>
    </source>
</reference>
<name>A0A6C0HYW2_9ZZZZ</name>
<proteinExistence type="predicted"/>
<organism evidence="1">
    <name type="scientific">viral metagenome</name>
    <dbReference type="NCBI Taxonomy" id="1070528"/>
    <lineage>
        <taxon>unclassified sequences</taxon>
        <taxon>metagenomes</taxon>
        <taxon>organismal metagenomes</taxon>
    </lineage>
</organism>
<protein>
    <submittedName>
        <fullName evidence="1">Uncharacterized protein</fullName>
    </submittedName>
</protein>